<dbReference type="PANTHER" id="PTHR10730:SF53">
    <property type="entry name" value="GLYCOSYLTRANSFERASE 25 FAMILY MEMBER"/>
    <property type="match status" value="1"/>
</dbReference>
<dbReference type="InterPro" id="IPR002654">
    <property type="entry name" value="Glyco_trans_25"/>
</dbReference>
<protein>
    <recommendedName>
        <fullName evidence="6">Glycosyl transferase family 25 domain-containing protein</fullName>
    </recommendedName>
</protein>
<organism evidence="7 8">
    <name type="scientific">Calicophoron daubneyi</name>
    <name type="common">Rumen fluke</name>
    <name type="synonym">Paramphistomum daubneyi</name>
    <dbReference type="NCBI Taxonomy" id="300641"/>
    <lineage>
        <taxon>Eukaryota</taxon>
        <taxon>Metazoa</taxon>
        <taxon>Spiralia</taxon>
        <taxon>Lophotrochozoa</taxon>
        <taxon>Platyhelminthes</taxon>
        <taxon>Trematoda</taxon>
        <taxon>Digenea</taxon>
        <taxon>Plagiorchiida</taxon>
        <taxon>Pronocephalata</taxon>
        <taxon>Paramphistomoidea</taxon>
        <taxon>Paramphistomidae</taxon>
        <taxon>Calicophoron</taxon>
    </lineage>
</organism>
<comment type="caution">
    <text evidence="7">The sequence shown here is derived from an EMBL/GenBank/DDBJ whole genome shotgun (WGS) entry which is preliminary data.</text>
</comment>
<evidence type="ECO:0000313" key="8">
    <source>
        <dbReference type="Proteomes" id="UP001497525"/>
    </source>
</evidence>
<evidence type="ECO:0000256" key="1">
    <source>
        <dbReference type="ARBA" id="ARBA00006721"/>
    </source>
</evidence>
<dbReference type="InterPro" id="IPR029044">
    <property type="entry name" value="Nucleotide-diphossugar_trans"/>
</dbReference>
<name>A0AAV2TYD4_CALDB</name>
<dbReference type="Gene3D" id="3.90.550.10">
    <property type="entry name" value="Spore Coat Polysaccharide Biosynthesis Protein SpsA, Chain A"/>
    <property type="match status" value="1"/>
</dbReference>
<feature type="transmembrane region" description="Helical" evidence="5">
    <location>
        <begin position="44"/>
        <end position="64"/>
    </location>
</feature>
<evidence type="ECO:0000256" key="3">
    <source>
        <dbReference type="ARBA" id="ARBA00022679"/>
    </source>
</evidence>
<feature type="domain" description="Glycosyl transferase family 25" evidence="6">
    <location>
        <begin position="433"/>
        <end position="613"/>
    </location>
</feature>
<keyword evidence="2" id="KW-0328">Glycosyltransferase</keyword>
<sequence length="677" mass="78784">MAKKSEKNKSVTKPQQPKKSEKNPSISTTRPQARRQSFFSSKMLRLGLKILISTLFCLIVRVIYIHSHLPAQEPRSEGITIVYENFTNQKTWIPESSKIIQEHDEILQINTSTYQLPTVFVSVLVRNKAHTLPYFLRGLEIQDYPKNRIAVTFHVDNTLDESNVVLRLWAEATHKLYHRIKVETGEDTLARTRMWTSEHFAHMIWLRQQQLDAARDSWTDFYFAIDADIVLMEPLTLRHLVEASLAPYKFVPDLRTSLPVIAPLLNCTSSESFSNFWGAMTETGYYRRSENYFEIQQRSQLGIFPVPMVHSAYIVNMHHAAVANLSFDPPPANYDGPLDDLIIFARSAQAGNVQFYIDNTRFFGYFASPVDEQDLDGDGDQIDQWLRRDKEMFVHLRLQAAIDLEDRMRVLPSPYLKEIADAQLPENSKLGFDEIYYVNLERRADRRLRTEYFLEQLGIDAVRVNAVDGRNLDAEKLKEYGVKQLEGYEDPYHKRSLKYGEIGCFLSHYKIWQDMLEHGYKRILVLEDDVRFVPGFVRELNEVVLEADTHKPEWELLYIGRKRMSKNETRVPGTRKLAYPDYTYWTLGYVLKTSGAEKLIKQDPLKKMVAVDEYLPIMFNRHPRQSWLDKFGPRNLVALSAEPLLVEPQHYIGEKNYVSDTEASRVIESLTRKPNEL</sequence>
<keyword evidence="5" id="KW-1133">Transmembrane helix</keyword>
<evidence type="ECO:0000259" key="6">
    <source>
        <dbReference type="Pfam" id="PF01755"/>
    </source>
</evidence>
<keyword evidence="3" id="KW-0808">Transferase</keyword>
<dbReference type="CDD" id="cd06532">
    <property type="entry name" value="Glyco_transf_25"/>
    <property type="match status" value="1"/>
</dbReference>
<dbReference type="Pfam" id="PF01755">
    <property type="entry name" value="Glyco_transf_25"/>
    <property type="match status" value="1"/>
</dbReference>
<dbReference type="GO" id="GO:0050211">
    <property type="term" value="F:procollagen galactosyltransferase activity"/>
    <property type="evidence" value="ECO:0007669"/>
    <property type="project" value="TreeGrafter"/>
</dbReference>
<evidence type="ECO:0000256" key="4">
    <source>
        <dbReference type="SAM" id="MobiDB-lite"/>
    </source>
</evidence>
<proteinExistence type="inferred from homology"/>
<accession>A0AAV2TYD4</accession>
<dbReference type="PANTHER" id="PTHR10730">
    <property type="entry name" value="PROCOLLAGEN-LYSINE,2-OXOGLUTARATE 5-DIOXYGENASE/GLYCOSYLTRANSFERASE 25 FAMILY MEMBER"/>
    <property type="match status" value="1"/>
</dbReference>
<feature type="compositionally biased region" description="Polar residues" evidence="4">
    <location>
        <begin position="11"/>
        <end position="34"/>
    </location>
</feature>
<dbReference type="Proteomes" id="UP001497525">
    <property type="component" value="Unassembled WGS sequence"/>
</dbReference>
<dbReference type="EMBL" id="CAXLJL010000823">
    <property type="protein sequence ID" value="CAL5141257.1"/>
    <property type="molecule type" value="Genomic_DNA"/>
</dbReference>
<evidence type="ECO:0000256" key="5">
    <source>
        <dbReference type="SAM" id="Phobius"/>
    </source>
</evidence>
<feature type="region of interest" description="Disordered" evidence="4">
    <location>
        <begin position="1"/>
        <end position="34"/>
    </location>
</feature>
<evidence type="ECO:0000256" key="2">
    <source>
        <dbReference type="ARBA" id="ARBA00022676"/>
    </source>
</evidence>
<keyword evidence="5" id="KW-0472">Membrane</keyword>
<evidence type="ECO:0000313" key="7">
    <source>
        <dbReference type="EMBL" id="CAL5141257.1"/>
    </source>
</evidence>
<dbReference type="AlphaFoldDB" id="A0AAV2TYD4"/>
<keyword evidence="5" id="KW-0812">Transmembrane</keyword>
<reference evidence="7" key="1">
    <citation type="submission" date="2024-06" db="EMBL/GenBank/DDBJ databases">
        <authorList>
            <person name="Liu X."/>
            <person name="Lenzi L."/>
            <person name="Haldenby T S."/>
            <person name="Uol C."/>
        </authorList>
    </citation>
    <scope>NUCLEOTIDE SEQUENCE</scope>
</reference>
<comment type="similarity">
    <text evidence="1">Belongs to the glycosyltransferase 25 family.</text>
</comment>
<gene>
    <name evidence="7" type="ORF">CDAUBV1_LOCUS16511</name>
</gene>
<dbReference type="InterPro" id="IPR050757">
    <property type="entry name" value="Collagen_mod_GT25"/>
</dbReference>